<comment type="caution">
    <text evidence="2">The sequence shown here is derived from an EMBL/GenBank/DDBJ whole genome shotgun (WGS) entry which is preliminary data.</text>
</comment>
<dbReference type="AlphaFoldDB" id="A0A9X1F678"/>
<evidence type="ECO:0000256" key="1">
    <source>
        <dbReference type="SAM" id="SignalP"/>
    </source>
</evidence>
<dbReference type="Proteomes" id="UP001138681">
    <property type="component" value="Unassembled WGS sequence"/>
</dbReference>
<evidence type="ECO:0008006" key="4">
    <source>
        <dbReference type="Google" id="ProtNLM"/>
    </source>
</evidence>
<dbReference type="Pfam" id="PF06347">
    <property type="entry name" value="SH3_4"/>
    <property type="match status" value="2"/>
</dbReference>
<dbReference type="RefSeq" id="WP_218405588.1">
    <property type="nucleotide sequence ID" value="NZ_JAGSPC010000003.1"/>
</dbReference>
<feature type="chain" id="PRO_5040767248" description="SH3-like domain-containing protein" evidence="1">
    <location>
        <begin position="22"/>
        <end position="161"/>
    </location>
</feature>
<keyword evidence="3" id="KW-1185">Reference proteome</keyword>
<protein>
    <recommendedName>
        <fullName evidence="4">SH3-like domain-containing protein</fullName>
    </recommendedName>
</protein>
<reference evidence="2" key="1">
    <citation type="submission" date="2021-04" db="EMBL/GenBank/DDBJ databases">
        <authorList>
            <person name="Pira H."/>
            <person name="Risdian C."/>
            <person name="Wink J."/>
        </authorList>
    </citation>
    <scope>NUCLEOTIDE SEQUENCE</scope>
    <source>
        <strain evidence="2">WH158</strain>
    </source>
</reference>
<proteinExistence type="predicted"/>
<keyword evidence="1" id="KW-0732">Signal</keyword>
<name>A0A9X1F678_9SPHN</name>
<organism evidence="2 3">
    <name type="scientific">Erythrobacter crassostreae</name>
    <dbReference type="NCBI Taxonomy" id="2828328"/>
    <lineage>
        <taxon>Bacteria</taxon>
        <taxon>Pseudomonadati</taxon>
        <taxon>Pseudomonadota</taxon>
        <taxon>Alphaproteobacteria</taxon>
        <taxon>Sphingomonadales</taxon>
        <taxon>Erythrobacteraceae</taxon>
        <taxon>Erythrobacter/Porphyrobacter group</taxon>
        <taxon>Erythrobacter</taxon>
    </lineage>
</organism>
<sequence length="161" mass="18114">MLAIRSFLLAALGALVLTAFASEQAQAQDRDVPYWTSLRYDEVRMRVGPSREYKIDWIYRRKGMPMKVIRLREGWRLVEDPEGEQGWVASSQLTLDRGVLVTGDGLVDLRAAPGVTSALRWRAEPGVVAKLIGCREDWCEISVTGRTGWVPVQRLWGTGEP</sequence>
<feature type="signal peptide" evidence="1">
    <location>
        <begin position="1"/>
        <end position="21"/>
    </location>
</feature>
<dbReference type="EMBL" id="JAGSPC010000003">
    <property type="protein sequence ID" value="MBV7260203.1"/>
    <property type="molecule type" value="Genomic_DNA"/>
</dbReference>
<dbReference type="InterPro" id="IPR010466">
    <property type="entry name" value="DUF1058"/>
</dbReference>
<evidence type="ECO:0000313" key="3">
    <source>
        <dbReference type="Proteomes" id="UP001138681"/>
    </source>
</evidence>
<accession>A0A9X1F678</accession>
<evidence type="ECO:0000313" key="2">
    <source>
        <dbReference type="EMBL" id="MBV7260203.1"/>
    </source>
</evidence>
<gene>
    <name evidence="2" type="ORF">KCG46_11545</name>
</gene>